<dbReference type="Gene3D" id="1.20.900.10">
    <property type="entry name" value="Dbl homology (DH) domain"/>
    <property type="match status" value="1"/>
</dbReference>
<comment type="caution">
    <text evidence="5">The sequence shown here is derived from an EMBL/GenBank/DDBJ whole genome shotgun (WGS) entry which is preliminary data.</text>
</comment>
<evidence type="ECO:0000313" key="6">
    <source>
        <dbReference type="Proteomes" id="UP001152747"/>
    </source>
</evidence>
<dbReference type="InterPro" id="IPR000219">
    <property type="entry name" value="DH_dom"/>
</dbReference>
<feature type="compositionally biased region" description="Low complexity" evidence="3">
    <location>
        <begin position="811"/>
        <end position="827"/>
    </location>
</feature>
<dbReference type="SMART" id="SM00325">
    <property type="entry name" value="RhoGEF"/>
    <property type="match status" value="1"/>
</dbReference>
<organism evidence="5 6">
    <name type="scientific">Caenorhabditis angaria</name>
    <dbReference type="NCBI Taxonomy" id="860376"/>
    <lineage>
        <taxon>Eukaryota</taxon>
        <taxon>Metazoa</taxon>
        <taxon>Ecdysozoa</taxon>
        <taxon>Nematoda</taxon>
        <taxon>Chromadorea</taxon>
        <taxon>Rhabditida</taxon>
        <taxon>Rhabditina</taxon>
        <taxon>Rhabditomorpha</taxon>
        <taxon>Rhabditoidea</taxon>
        <taxon>Rhabditidae</taxon>
        <taxon>Peloderinae</taxon>
        <taxon>Caenorhabditis</taxon>
    </lineage>
</organism>
<accession>A0A9P1I0V7</accession>
<feature type="domain" description="DH" evidence="4">
    <location>
        <begin position="315"/>
        <end position="509"/>
    </location>
</feature>
<dbReference type="SUPFAM" id="SSF50729">
    <property type="entry name" value="PH domain-like"/>
    <property type="match status" value="1"/>
</dbReference>
<dbReference type="GO" id="GO:0005085">
    <property type="term" value="F:guanyl-nucleotide exchange factor activity"/>
    <property type="evidence" value="ECO:0007669"/>
    <property type="project" value="InterPro"/>
</dbReference>
<evidence type="ECO:0000256" key="1">
    <source>
        <dbReference type="ARBA" id="ARBA00022771"/>
    </source>
</evidence>
<dbReference type="InterPro" id="IPR011993">
    <property type="entry name" value="PH-like_dom_sf"/>
</dbReference>
<evidence type="ECO:0000259" key="4">
    <source>
        <dbReference type="PROSITE" id="PS50010"/>
    </source>
</evidence>
<dbReference type="Proteomes" id="UP001152747">
    <property type="component" value="Unassembled WGS sequence"/>
</dbReference>
<evidence type="ECO:0000256" key="3">
    <source>
        <dbReference type="SAM" id="MobiDB-lite"/>
    </source>
</evidence>
<dbReference type="OrthoDB" id="28045at2759"/>
<name>A0A9P1I0V7_9PELO</name>
<keyword evidence="1" id="KW-0862">Zinc</keyword>
<protein>
    <recommendedName>
        <fullName evidence="4">DH domain-containing protein</fullName>
    </recommendedName>
</protein>
<feature type="coiled-coil region" evidence="2">
    <location>
        <begin position="966"/>
        <end position="1010"/>
    </location>
</feature>
<gene>
    <name evidence="5" type="ORF">CAMP_LOCUS186</name>
</gene>
<feature type="region of interest" description="Disordered" evidence="3">
    <location>
        <begin position="1022"/>
        <end position="1063"/>
    </location>
</feature>
<evidence type="ECO:0000256" key="2">
    <source>
        <dbReference type="SAM" id="Coils"/>
    </source>
</evidence>
<dbReference type="AlphaFoldDB" id="A0A9P1I0V7"/>
<reference evidence="5" key="1">
    <citation type="submission" date="2022-11" db="EMBL/GenBank/DDBJ databases">
        <authorList>
            <person name="Kikuchi T."/>
        </authorList>
    </citation>
    <scope>NUCLEOTIDE SEQUENCE</scope>
    <source>
        <strain evidence="5">PS1010</strain>
    </source>
</reference>
<feature type="compositionally biased region" description="Polar residues" evidence="3">
    <location>
        <begin position="864"/>
        <end position="873"/>
    </location>
</feature>
<dbReference type="PANTHER" id="PTHR13944:SF21">
    <property type="entry name" value="CYSTS, ISOFORM C"/>
    <property type="match status" value="1"/>
</dbReference>
<feature type="compositionally biased region" description="Low complexity" evidence="3">
    <location>
        <begin position="1033"/>
        <end position="1062"/>
    </location>
</feature>
<keyword evidence="1" id="KW-0479">Metal-binding</keyword>
<keyword evidence="6" id="KW-1185">Reference proteome</keyword>
<keyword evidence="1" id="KW-0863">Zinc-finger</keyword>
<proteinExistence type="predicted"/>
<dbReference type="InterPro" id="IPR035899">
    <property type="entry name" value="DBL_dom_sf"/>
</dbReference>
<sequence>MTGRRNVRKRFSTDVSSTGFGPTLFRTQTFYQNIATPSFAIYASDRRKTSTQNANSMIVGGGVREIGGGGGSCATLSVVSSSSSSTNTHRRVSFPSFSTMPIGSSADDVSISPTRPKSSDISSWFTKKINEIIATGENMKVTSILTRTLSKATARRKRRSTTQSTNSFPIIVIEKPRFYSESNLSTTSSSLDTAYHQECRMIIDKYGLFVDITDEEVLQRIVEGVQQQDEFGVLPQSLIWGPIDFIDSEGTGLPDHISRMVSPNEDPAFVDIPSSSSVQSQLDRLWGKYDLFAKEEYQSWHEKYRHNTLSQKQVKKQDAIYELYLMEKRHCANIAFLLQGYRRRMLEDNIVSKHDMDILIPDVLDSLLIFHLNVLEKITERISQNHEVSTISDIIHEHLNIEGGPHTELCCKAYTDFGLAKEKSDVLYYHLMSKTNKFSEFFKRIYVEEPIYKQYDFRPLITKIIGRATKYSLLLETILKNETPFSHEFDMTTKALETARKFAHKIDENLSIAHMSRKWDEIKAMIEPSTTTGLFVADPVMQQELIRHHFDLESLNSNPDRKLVHIGEAYIKVANAPTGGGYSTSSSNSGKSEKNPGYLVLFDDIIVLLQKKGTRFHFMQDQGAIPVKTLLTRTSARGQSIMLISGGKPILFEISFNTSADRKKWVSYLEAAPKNVPIEGVRLSQSNEEEMLRKRAIRQEEMENQWLDRLNAIYQTRFSEEDKLSRYLESRLEFFDLVRAHMSNMPFKSRHDISDRIREAVRGNFKELKRSRTIPLNRLVDMMSDSRDSDLYSFFDEKADSADFADKSTDLSDSGDSSSGGESSSTGRTKPRRIQTFHGTSQPGAPSSSSAIDKNGIRRHTTVPRMNSDANSKSGERGQIDEEQEIEGSRARGDSLNDRKQYEEMMAKLPLRQSLKARRASTRLIKEVILLRKDNHLLRNENALTKSRCALLEKCRGTGSLTNSTASAIDESMEKLRKKEKELRELRKELSAQKEELDEKQKSIESQEIEIQTKWNALQLRSSEPPTPQHVRSGSAHSTISSPTSYSRSTLLPTTPTNNCTNQNIEWSPVLTSLATKIESKKVGAKKT</sequence>
<dbReference type="Pfam" id="PF00621">
    <property type="entry name" value="RhoGEF"/>
    <property type="match status" value="1"/>
</dbReference>
<dbReference type="Gene3D" id="2.30.29.30">
    <property type="entry name" value="Pleckstrin-homology domain (PH domain)/Phosphotyrosine-binding domain (PTB)"/>
    <property type="match status" value="1"/>
</dbReference>
<keyword evidence="2" id="KW-0175">Coiled coil</keyword>
<feature type="compositionally biased region" description="Polar residues" evidence="3">
    <location>
        <begin position="837"/>
        <end position="852"/>
    </location>
</feature>
<dbReference type="PROSITE" id="PS50010">
    <property type="entry name" value="DH_2"/>
    <property type="match status" value="1"/>
</dbReference>
<dbReference type="SUPFAM" id="SSF48065">
    <property type="entry name" value="DBL homology domain (DH-domain)"/>
    <property type="match status" value="1"/>
</dbReference>
<feature type="region of interest" description="Disordered" evidence="3">
    <location>
        <begin position="805"/>
        <end position="895"/>
    </location>
</feature>
<dbReference type="GO" id="GO:0035023">
    <property type="term" value="P:regulation of Rho protein signal transduction"/>
    <property type="evidence" value="ECO:0007669"/>
    <property type="project" value="TreeGrafter"/>
</dbReference>
<dbReference type="GO" id="GO:0008270">
    <property type="term" value="F:zinc ion binding"/>
    <property type="evidence" value="ECO:0007669"/>
    <property type="project" value="UniProtKB-KW"/>
</dbReference>
<dbReference type="InterPro" id="IPR051632">
    <property type="entry name" value="Rho_GEF"/>
</dbReference>
<dbReference type="PANTHER" id="PTHR13944">
    <property type="entry name" value="AGAP007712-PA"/>
    <property type="match status" value="1"/>
</dbReference>
<dbReference type="EMBL" id="CANHGI010000001">
    <property type="protein sequence ID" value="CAI5437549.1"/>
    <property type="molecule type" value="Genomic_DNA"/>
</dbReference>
<evidence type="ECO:0000313" key="5">
    <source>
        <dbReference type="EMBL" id="CAI5437549.1"/>
    </source>
</evidence>